<dbReference type="EMBL" id="JACWMY010000003">
    <property type="protein sequence ID" value="MBD1363362.1"/>
    <property type="molecule type" value="Genomic_DNA"/>
</dbReference>
<keyword evidence="2" id="KW-1185">Reference proteome</keyword>
<comment type="caution">
    <text evidence="1">The sequence shown here is derived from an EMBL/GenBank/DDBJ whole genome shotgun (WGS) entry which is preliminary data.</text>
</comment>
<proteinExistence type="predicted"/>
<evidence type="ECO:0008006" key="3">
    <source>
        <dbReference type="Google" id="ProtNLM"/>
    </source>
</evidence>
<accession>A0ABR7WQ04</accession>
<reference evidence="1 2" key="1">
    <citation type="submission" date="2020-09" db="EMBL/GenBank/DDBJ databases">
        <title>Novel species of Mucilaginibacter isolated from a glacier on the Tibetan Plateau.</title>
        <authorList>
            <person name="Liu Q."/>
            <person name="Xin Y.-H."/>
        </authorList>
    </citation>
    <scope>NUCLEOTIDE SEQUENCE [LARGE SCALE GENOMIC DNA]</scope>
    <source>
        <strain evidence="1 2">ZT4R22</strain>
    </source>
</reference>
<dbReference type="RefSeq" id="WP_191188041.1">
    <property type="nucleotide sequence ID" value="NZ_JACWMY010000003.1"/>
</dbReference>
<gene>
    <name evidence="1" type="ORF">IDJ77_06030</name>
</gene>
<protein>
    <recommendedName>
        <fullName evidence="3">Addiction module component</fullName>
    </recommendedName>
</protein>
<sequence>MNLLAEKIELAKRLLEVEDENLLMQIKQLFDNDGKDFWDDLPSHVQQGIERAKKQAAEGKLTPHDEVMAKYEKYL</sequence>
<evidence type="ECO:0000313" key="1">
    <source>
        <dbReference type="EMBL" id="MBD1363362.1"/>
    </source>
</evidence>
<organism evidence="1 2">
    <name type="scientific">Mucilaginibacter pankratovii</name>
    <dbReference type="NCBI Taxonomy" id="2772110"/>
    <lineage>
        <taxon>Bacteria</taxon>
        <taxon>Pseudomonadati</taxon>
        <taxon>Bacteroidota</taxon>
        <taxon>Sphingobacteriia</taxon>
        <taxon>Sphingobacteriales</taxon>
        <taxon>Sphingobacteriaceae</taxon>
        <taxon>Mucilaginibacter</taxon>
    </lineage>
</organism>
<name>A0ABR7WQ04_9SPHI</name>
<dbReference type="Proteomes" id="UP000606600">
    <property type="component" value="Unassembled WGS sequence"/>
</dbReference>
<evidence type="ECO:0000313" key="2">
    <source>
        <dbReference type="Proteomes" id="UP000606600"/>
    </source>
</evidence>